<keyword evidence="2" id="KW-1185">Reference proteome</keyword>
<reference evidence="2" key="1">
    <citation type="journal article" date="2019" name="Int. J. Syst. Evol. Microbiol.">
        <title>The Global Catalogue of Microorganisms (GCM) 10K type strain sequencing project: providing services to taxonomists for standard genome sequencing and annotation.</title>
        <authorList>
            <consortium name="The Broad Institute Genomics Platform"/>
            <consortium name="The Broad Institute Genome Sequencing Center for Infectious Disease"/>
            <person name="Wu L."/>
            <person name="Ma J."/>
        </authorList>
    </citation>
    <scope>NUCLEOTIDE SEQUENCE [LARGE SCALE GENOMIC DNA]</scope>
    <source>
        <strain evidence="2">CGMCC 4.7177</strain>
    </source>
</reference>
<organism evidence="1 2">
    <name type="scientific">Sporosarcina siberiensis</name>
    <dbReference type="NCBI Taxonomy" id="1365606"/>
    <lineage>
        <taxon>Bacteria</taxon>
        <taxon>Bacillati</taxon>
        <taxon>Bacillota</taxon>
        <taxon>Bacilli</taxon>
        <taxon>Bacillales</taxon>
        <taxon>Caryophanaceae</taxon>
        <taxon>Sporosarcina</taxon>
    </lineage>
</organism>
<name>A0ABW4SDD7_9BACL</name>
<dbReference type="Proteomes" id="UP001597218">
    <property type="component" value="Unassembled WGS sequence"/>
</dbReference>
<dbReference type="RefSeq" id="WP_381535971.1">
    <property type="nucleotide sequence ID" value="NZ_JBHUGI010000006.1"/>
</dbReference>
<sequence length="107" mass="12803">MGTMTIQFEHLFSHMYPALESKKTEFHLYGYTTVTEKDIWSYCVQKKWRKKDINTLREHVITNDILQILPAAFMTYTQIEAQRNSDWFSELNSDELQILLKPNKKKN</sequence>
<evidence type="ECO:0000313" key="2">
    <source>
        <dbReference type="Proteomes" id="UP001597218"/>
    </source>
</evidence>
<dbReference type="InterPro" id="IPR025716">
    <property type="entry name" value="Post-transcriptional_regulator"/>
</dbReference>
<gene>
    <name evidence="1" type="ORF">ACFSFY_04505</name>
</gene>
<proteinExistence type="predicted"/>
<dbReference type="Pfam" id="PF13797">
    <property type="entry name" value="Post_transc_reg"/>
    <property type="match status" value="1"/>
</dbReference>
<protein>
    <submittedName>
        <fullName evidence="1">Post-transcriptional regulator</fullName>
    </submittedName>
</protein>
<dbReference type="EMBL" id="JBHUGI010000006">
    <property type="protein sequence ID" value="MFD1927324.1"/>
    <property type="molecule type" value="Genomic_DNA"/>
</dbReference>
<accession>A0ABW4SDD7</accession>
<evidence type="ECO:0000313" key="1">
    <source>
        <dbReference type="EMBL" id="MFD1927324.1"/>
    </source>
</evidence>
<comment type="caution">
    <text evidence="1">The sequence shown here is derived from an EMBL/GenBank/DDBJ whole genome shotgun (WGS) entry which is preliminary data.</text>
</comment>